<dbReference type="RefSeq" id="WP_109035967.1">
    <property type="nucleotide sequence ID" value="NZ_CP029210.1"/>
</dbReference>
<dbReference type="Proteomes" id="UP000244892">
    <property type="component" value="Chromosome"/>
</dbReference>
<dbReference type="EMBL" id="CP029210">
    <property type="protein sequence ID" value="AWI53181.1"/>
    <property type="molecule type" value="Genomic_DNA"/>
</dbReference>
<dbReference type="OrthoDB" id="8660968at2"/>
<dbReference type="AlphaFoldDB" id="A0A2U8FQ46"/>
<protein>
    <submittedName>
        <fullName evidence="1">Uncharacterized protein</fullName>
    </submittedName>
</protein>
<name>A0A2U8FQ46_9BURK</name>
<organism evidence="1 2">
    <name type="scientific">Aquabacterium olei</name>
    <dbReference type="NCBI Taxonomy" id="1296669"/>
    <lineage>
        <taxon>Bacteria</taxon>
        <taxon>Pseudomonadati</taxon>
        <taxon>Pseudomonadota</taxon>
        <taxon>Betaproteobacteria</taxon>
        <taxon>Burkholderiales</taxon>
        <taxon>Aquabacterium</taxon>
    </lineage>
</organism>
<reference evidence="1 2" key="1">
    <citation type="submission" date="2018-05" db="EMBL/GenBank/DDBJ databases">
        <title>complete genome sequence of Aquabacterium olei NBRC 110486.</title>
        <authorList>
            <person name="Tang B."/>
            <person name="Chang J."/>
            <person name="Zhang L."/>
            <person name="Yang H."/>
        </authorList>
    </citation>
    <scope>NUCLEOTIDE SEQUENCE [LARGE SCALE GENOMIC DNA]</scope>
    <source>
        <strain evidence="1 2">NBRC 110486</strain>
    </source>
</reference>
<accession>A0A2U8FQ46</accession>
<sequence length="160" mass="17441">MSVPTAYQGELMLAGWKETHTGGAQVTFWLPDSQALEPFRHMTVKKGNTAGQRFMAVLVLLGDDDLPQAIERKPGGPLGALAKSAVLLCQGDAFQAFVADLEGMQLATPEGRELQASDHIKRVCQVASRKDLDASPQAAGLFRDLMTRFRDWRERTGVSA</sequence>
<evidence type="ECO:0000313" key="1">
    <source>
        <dbReference type="EMBL" id="AWI53181.1"/>
    </source>
</evidence>
<evidence type="ECO:0000313" key="2">
    <source>
        <dbReference type="Proteomes" id="UP000244892"/>
    </source>
</evidence>
<gene>
    <name evidence="1" type="ORF">DEH84_06870</name>
</gene>
<keyword evidence="2" id="KW-1185">Reference proteome</keyword>
<proteinExistence type="predicted"/>
<dbReference type="KEGG" id="aon:DEH84_06870"/>